<feature type="chain" id="PRO_5032324870" evidence="1">
    <location>
        <begin position="21"/>
        <end position="301"/>
    </location>
</feature>
<accession>A0A850SZR5</accession>
<dbReference type="EMBL" id="JACADJ010000009">
    <property type="protein sequence ID" value="NWH04281.1"/>
    <property type="molecule type" value="Genomic_DNA"/>
</dbReference>
<dbReference type="Proteomes" id="UP000553343">
    <property type="component" value="Unassembled WGS sequence"/>
</dbReference>
<dbReference type="RefSeq" id="WP_178365728.1">
    <property type="nucleotide sequence ID" value="NZ_JACADJ010000009.1"/>
</dbReference>
<organism evidence="2 3">
    <name type="scientific">Desulfobacter latus</name>
    <dbReference type="NCBI Taxonomy" id="2292"/>
    <lineage>
        <taxon>Bacteria</taxon>
        <taxon>Pseudomonadati</taxon>
        <taxon>Thermodesulfobacteriota</taxon>
        <taxon>Desulfobacteria</taxon>
        <taxon>Desulfobacterales</taxon>
        <taxon>Desulfobacteraceae</taxon>
        <taxon>Desulfobacter</taxon>
    </lineage>
</organism>
<keyword evidence="3" id="KW-1185">Reference proteome</keyword>
<gene>
    <name evidence="2" type="ORF">HXW94_04645</name>
</gene>
<evidence type="ECO:0000313" key="3">
    <source>
        <dbReference type="Proteomes" id="UP000553343"/>
    </source>
</evidence>
<dbReference type="AlphaFoldDB" id="A0A850SZR5"/>
<keyword evidence="1" id="KW-0732">Signal</keyword>
<protein>
    <submittedName>
        <fullName evidence="2">Uncharacterized protein</fullName>
    </submittedName>
</protein>
<comment type="caution">
    <text evidence="2">The sequence shown here is derived from an EMBL/GenBank/DDBJ whole genome shotgun (WGS) entry which is preliminary data.</text>
</comment>
<name>A0A850SZR5_9BACT</name>
<reference evidence="2 3" key="1">
    <citation type="submission" date="2020-06" db="EMBL/GenBank/DDBJ databases">
        <title>High-quality draft genome of sulfate reducer Desulfobacter latus type strain AcrS2 isolated from marine sediment.</title>
        <authorList>
            <person name="Hoppe M."/>
            <person name="Larsen C.K."/>
            <person name="Marshall I.P.G."/>
            <person name="Schramm A."/>
            <person name="Marietou A.G."/>
        </authorList>
    </citation>
    <scope>NUCLEOTIDE SEQUENCE [LARGE SCALE GENOMIC DNA]</scope>
    <source>
        <strain evidence="2 3">AcRS2</strain>
    </source>
</reference>
<evidence type="ECO:0000256" key="1">
    <source>
        <dbReference type="SAM" id="SignalP"/>
    </source>
</evidence>
<proteinExistence type="predicted"/>
<sequence>MKKIMMALIAVTFMSTSAFAGEAPEFDVVGCDAVNHFNDVARDLVINNNFDRNGNQINMYSDFTDYVITYKDGTQVFDANGNLVDNEEEIPAEGFSQNAGMAQPDPCFPGYNSHLVTAYNGATFEWNIILQKKPETDLNIMIRDCVLKMNSFTPYGDAAFAGASQSGRYIMPWGQTFWMIGANPSITARAYPGEFASTNFETPFILDGRTLPGLTTVSLANVQYTSKGLWEESIAVVMPEDGIVNMAGETQYRLKQGDMIQVTIVVPEAANTVNINYGQDNVAINYVGIYGTDYVTENMCP</sequence>
<feature type="signal peptide" evidence="1">
    <location>
        <begin position="1"/>
        <end position="20"/>
    </location>
</feature>
<evidence type="ECO:0000313" key="2">
    <source>
        <dbReference type="EMBL" id="NWH04281.1"/>
    </source>
</evidence>